<reference evidence="2" key="1">
    <citation type="journal article" date="2021" name="Proc. Natl. Acad. Sci. U.S.A.">
        <title>A Catalog of Tens of Thousands of Viruses from Human Metagenomes Reveals Hidden Associations with Chronic Diseases.</title>
        <authorList>
            <person name="Tisza M.J."/>
            <person name="Buck C.B."/>
        </authorList>
    </citation>
    <scope>NUCLEOTIDE SEQUENCE</scope>
    <source>
        <strain evidence="2">Cttxo15</strain>
    </source>
</reference>
<protein>
    <submittedName>
        <fullName evidence="2">Uncharacterized protein</fullName>
    </submittedName>
</protein>
<evidence type="ECO:0000256" key="1">
    <source>
        <dbReference type="SAM" id="MobiDB-lite"/>
    </source>
</evidence>
<evidence type="ECO:0000313" key="2">
    <source>
        <dbReference type="EMBL" id="DAD88497.1"/>
    </source>
</evidence>
<feature type="compositionally biased region" description="Basic and acidic residues" evidence="1">
    <location>
        <begin position="7"/>
        <end position="17"/>
    </location>
</feature>
<feature type="region of interest" description="Disordered" evidence="1">
    <location>
        <begin position="1"/>
        <end position="34"/>
    </location>
</feature>
<sequence>MYWDFSGLEHQDRKDDSNTQQGMESLNWKFSKRK</sequence>
<name>A0A8S5N1K7_9CAUD</name>
<organism evidence="2">
    <name type="scientific">Podoviridae sp. cttxo15</name>
    <dbReference type="NCBI Taxonomy" id="2826584"/>
    <lineage>
        <taxon>Viruses</taxon>
        <taxon>Duplodnaviria</taxon>
        <taxon>Heunggongvirae</taxon>
        <taxon>Uroviricota</taxon>
        <taxon>Caudoviricetes</taxon>
    </lineage>
</organism>
<accession>A0A8S5N1K7</accession>
<dbReference type="EMBL" id="BK015041">
    <property type="protein sequence ID" value="DAD88497.1"/>
    <property type="molecule type" value="Genomic_DNA"/>
</dbReference>
<proteinExistence type="predicted"/>